<keyword evidence="5 6" id="KW-0472">Membrane</keyword>
<evidence type="ECO:0000256" key="4">
    <source>
        <dbReference type="ARBA" id="ARBA00022989"/>
    </source>
</evidence>
<feature type="transmembrane region" description="Helical" evidence="6">
    <location>
        <begin position="117"/>
        <end position="139"/>
    </location>
</feature>
<evidence type="ECO:0000259" key="7">
    <source>
        <dbReference type="PROSITE" id="PS50850"/>
    </source>
</evidence>
<name>A0ABX0BZX7_9PSEU</name>
<dbReference type="InterPro" id="IPR020846">
    <property type="entry name" value="MFS_dom"/>
</dbReference>
<feature type="transmembrane region" description="Helical" evidence="6">
    <location>
        <begin position="411"/>
        <end position="429"/>
    </location>
</feature>
<evidence type="ECO:0000313" key="8">
    <source>
        <dbReference type="EMBL" id="NEC61140.1"/>
    </source>
</evidence>
<feature type="transmembrane region" description="Helical" evidence="6">
    <location>
        <begin position="346"/>
        <end position="367"/>
    </location>
</feature>
<feature type="domain" description="Major facilitator superfamily (MFS) profile" evidence="7">
    <location>
        <begin position="26"/>
        <end position="434"/>
    </location>
</feature>
<comment type="subcellular location">
    <subcellularLocation>
        <location evidence="1">Cell membrane</location>
        <topology evidence="1">Multi-pass membrane protein</topology>
    </subcellularLocation>
</comment>
<dbReference type="PANTHER" id="PTHR43791">
    <property type="entry name" value="PERMEASE-RELATED"/>
    <property type="match status" value="1"/>
</dbReference>
<feature type="transmembrane region" description="Helical" evidence="6">
    <location>
        <begin position="184"/>
        <end position="206"/>
    </location>
</feature>
<keyword evidence="3 6" id="KW-0812">Transmembrane</keyword>
<keyword evidence="4 6" id="KW-1133">Transmembrane helix</keyword>
<keyword evidence="9" id="KW-1185">Reference proteome</keyword>
<gene>
    <name evidence="8" type="ORF">G3I59_37480</name>
</gene>
<feature type="transmembrane region" description="Helical" evidence="6">
    <location>
        <begin position="92"/>
        <end position="111"/>
    </location>
</feature>
<dbReference type="RefSeq" id="WP_095213662.1">
    <property type="nucleotide sequence ID" value="NZ_JAAGNC010000189.1"/>
</dbReference>
<feature type="transmembrane region" description="Helical" evidence="6">
    <location>
        <begin position="379"/>
        <end position="399"/>
    </location>
</feature>
<sequence>MSQPPPSPRLAPEAERAITNKVSRRIIPCILVGSLVAYVDRVNIGYAQLGMGAELGITAASYGLAAAIFFVAYFIFEVPSNILLARFGSRRWFARIMVSWGIVTVLTGFVHSTEWLYVARFALGLAEAGFFPGAVLYITKWYRAQDRARPLSYLVIAQPAAYLIGGATAGTILDHVHWLGQSPWRWIFFLSGIPAVAVGLVILKFLPERPADATWLDDTSRAWLVDAVGGEGVSEARRHGVRAQLAAFRNRRTFVLCAIEFVFSVGFYGFTLFVPLIIKQINPTYSATHIGFEAAIPYLCGMIGLMTLPRLGSTPGRLRYLGTGLSLFGTIGILGVILLREQPTPALISLSLAALVSFPFISVLWAIITHSLPKKHATVAFAAINSVGALAGFVGPYLVGQGSSGSTVTSGLLTPAIAMLLCTIFTAAFRIKNPEALAESTSQPSRTVST</sequence>
<feature type="transmembrane region" description="Helical" evidence="6">
    <location>
        <begin position="26"/>
        <end position="49"/>
    </location>
</feature>
<evidence type="ECO:0000313" key="9">
    <source>
        <dbReference type="Proteomes" id="UP000470404"/>
    </source>
</evidence>
<dbReference type="SUPFAM" id="SSF103473">
    <property type="entry name" value="MFS general substrate transporter"/>
    <property type="match status" value="1"/>
</dbReference>
<dbReference type="Gene3D" id="1.20.1250.20">
    <property type="entry name" value="MFS general substrate transporter like domains"/>
    <property type="match status" value="2"/>
</dbReference>
<feature type="transmembrane region" description="Helical" evidence="6">
    <location>
        <begin position="55"/>
        <end position="76"/>
    </location>
</feature>
<dbReference type="CDD" id="cd17319">
    <property type="entry name" value="MFS_ExuT_GudP_like"/>
    <property type="match status" value="1"/>
</dbReference>
<dbReference type="PANTHER" id="PTHR43791:SF36">
    <property type="entry name" value="TRANSPORTER, PUTATIVE (AFU_ORTHOLOGUE AFUA_6G08340)-RELATED"/>
    <property type="match status" value="1"/>
</dbReference>
<dbReference type="InterPro" id="IPR011701">
    <property type="entry name" value="MFS"/>
</dbReference>
<dbReference type="InterPro" id="IPR036259">
    <property type="entry name" value="MFS_trans_sf"/>
</dbReference>
<feature type="transmembrane region" description="Helical" evidence="6">
    <location>
        <begin position="320"/>
        <end position="340"/>
    </location>
</feature>
<dbReference type="Proteomes" id="UP000470404">
    <property type="component" value="Unassembled WGS sequence"/>
</dbReference>
<dbReference type="Pfam" id="PF07690">
    <property type="entry name" value="MFS_1"/>
    <property type="match status" value="1"/>
</dbReference>
<dbReference type="PROSITE" id="PS50850">
    <property type="entry name" value="MFS"/>
    <property type="match status" value="1"/>
</dbReference>
<organism evidence="8 9">
    <name type="scientific">Amycolatopsis rubida</name>
    <dbReference type="NCBI Taxonomy" id="112413"/>
    <lineage>
        <taxon>Bacteria</taxon>
        <taxon>Bacillati</taxon>
        <taxon>Actinomycetota</taxon>
        <taxon>Actinomycetes</taxon>
        <taxon>Pseudonocardiales</taxon>
        <taxon>Pseudonocardiaceae</taxon>
        <taxon>Amycolatopsis</taxon>
    </lineage>
</organism>
<protein>
    <submittedName>
        <fullName evidence="8">MFS transporter</fullName>
    </submittedName>
</protein>
<evidence type="ECO:0000256" key="5">
    <source>
        <dbReference type="ARBA" id="ARBA00023136"/>
    </source>
</evidence>
<accession>A0ABX0BZX7</accession>
<evidence type="ECO:0000256" key="2">
    <source>
        <dbReference type="ARBA" id="ARBA00022448"/>
    </source>
</evidence>
<feature type="transmembrane region" description="Helical" evidence="6">
    <location>
        <begin position="151"/>
        <end position="172"/>
    </location>
</feature>
<keyword evidence="2" id="KW-0813">Transport</keyword>
<evidence type="ECO:0000256" key="1">
    <source>
        <dbReference type="ARBA" id="ARBA00004651"/>
    </source>
</evidence>
<reference evidence="8 9" key="1">
    <citation type="submission" date="2020-01" db="EMBL/GenBank/DDBJ databases">
        <title>Insect and environment-associated Actinomycetes.</title>
        <authorList>
            <person name="Currrie C."/>
            <person name="Chevrette M."/>
            <person name="Carlson C."/>
            <person name="Stubbendieck R."/>
            <person name="Wendt-Pienkowski E."/>
        </authorList>
    </citation>
    <scope>NUCLEOTIDE SEQUENCE [LARGE SCALE GENOMIC DNA]</scope>
    <source>
        <strain evidence="8 9">SID8386</strain>
    </source>
</reference>
<evidence type="ECO:0000256" key="3">
    <source>
        <dbReference type="ARBA" id="ARBA00022692"/>
    </source>
</evidence>
<evidence type="ECO:0000256" key="6">
    <source>
        <dbReference type="SAM" id="Phobius"/>
    </source>
</evidence>
<feature type="transmembrane region" description="Helical" evidence="6">
    <location>
        <begin position="254"/>
        <end position="278"/>
    </location>
</feature>
<comment type="caution">
    <text evidence="8">The sequence shown here is derived from an EMBL/GenBank/DDBJ whole genome shotgun (WGS) entry which is preliminary data.</text>
</comment>
<dbReference type="EMBL" id="JAAGNC010000189">
    <property type="protein sequence ID" value="NEC61140.1"/>
    <property type="molecule type" value="Genomic_DNA"/>
</dbReference>
<proteinExistence type="predicted"/>